<sequence length="782" mass="86976">KTKKNPQKPLGRKSLNAAKTSLLSWEFKIKKKMITVPPCLGKSRPIVGECCSRCTPDSLSMFLKLNLDLSFQNLLRVRETQTRYRGWLARRVCCILFVMGCKNYTVREALAAEQKGDGQGQRNGLSSFLPLINTCITPALSRCVHHLSAHYPLLTRFVGWALLKMFSSTFDNIQVNLSHLAALHKASKQEGPPLLYVHVRQSFVDFALISLVLFCHNLRLPYIICPLPIKGRCLRTILQKLGVILLPPSALTEQDAEKDRLYSPVMNSLLGELLREGQPLSVGVSAEPGQGGQWLAYITHLVKEASVTDVSVVPVGISYDRAPKTSMPVGVGSVLLWLWSSVWRKWRGSVRIHFAQPFSLKEMCALERWTVDKWRPLQELLLPVVLDKRLSSITVNTAQGKKKEKALLLLFMDLEVDKMGCLVEGVCCSALKAATSCTAVMSTSLVSSLLLHRHRKGVTVSLLCRDVVWLTEEVLFRKKDVGFGGSVTQVVHYSLTLLAPYLIMAAAPSRKDAFIVPHPSLSATLHLSNQAKIITHTFILEAVGGCRVCWVQACEIKEKGKGDMDFDVVLCQSELMERALQLCRLLPPGFLPPCQSSQSFALDAVDSLVRCGILVMEEIVPDVPVCDVLKKSRLQMWAASDEPYHSESDGEEQEPYSYRISQPSRCPEMIFFLCSMLAGHLRSLCWTTAGLEFLHTPLPSFSSPAAGAEFVAQILSHLRDTANQKSCSEEAAHTAVRTLVDLGVLLEETRGGDGVILEVSPQFQQAENRLTLTRYISQYLYN</sequence>
<dbReference type="InterPro" id="IPR045520">
    <property type="entry name" value="GPAT/DHAPAT_C"/>
</dbReference>
<evidence type="ECO:0000313" key="2">
    <source>
        <dbReference type="Ensembl" id="ENSTNIP00000001740.1"/>
    </source>
</evidence>
<protein>
    <submittedName>
        <fullName evidence="2">Glycerol-3-phosphate acyltransferase 2, mitochondrial</fullName>
    </submittedName>
</protein>
<evidence type="ECO:0000313" key="3">
    <source>
        <dbReference type="Proteomes" id="UP000007303"/>
    </source>
</evidence>
<reference evidence="2" key="3">
    <citation type="submission" date="2025-09" db="UniProtKB">
        <authorList>
            <consortium name="Ensembl"/>
        </authorList>
    </citation>
    <scope>IDENTIFICATION</scope>
</reference>
<dbReference type="GeneTree" id="ENSGT00520000055570"/>
<accession>H3C0H4</accession>
<reference evidence="3" key="1">
    <citation type="journal article" date="2004" name="Nature">
        <title>Genome duplication in the teleost fish Tetraodon nigroviridis reveals the early vertebrate proto-karyotype.</title>
        <authorList>
            <person name="Jaillon O."/>
            <person name="Aury J.-M."/>
            <person name="Brunet F."/>
            <person name="Petit J.-L."/>
            <person name="Stange-Thomann N."/>
            <person name="Mauceli E."/>
            <person name="Bouneau L."/>
            <person name="Fischer C."/>
            <person name="Ozouf-Costaz C."/>
            <person name="Bernot A."/>
            <person name="Nicaud S."/>
            <person name="Jaffe D."/>
            <person name="Fisher S."/>
            <person name="Lutfalla G."/>
            <person name="Dossat C."/>
            <person name="Segurens B."/>
            <person name="Dasilva C."/>
            <person name="Salanoubat M."/>
            <person name="Levy M."/>
            <person name="Boudet N."/>
            <person name="Castellano S."/>
            <person name="Anthouard V."/>
            <person name="Jubin C."/>
            <person name="Castelli V."/>
            <person name="Katinka M."/>
            <person name="Vacherie B."/>
            <person name="Biemont C."/>
            <person name="Skalli Z."/>
            <person name="Cattolico L."/>
            <person name="Poulain J."/>
            <person name="De Berardinis V."/>
            <person name="Cruaud C."/>
            <person name="Duprat S."/>
            <person name="Brottier P."/>
            <person name="Coutanceau J.-P."/>
            <person name="Gouzy J."/>
            <person name="Parra G."/>
            <person name="Lardier G."/>
            <person name="Chapple C."/>
            <person name="McKernan K.J."/>
            <person name="McEwan P."/>
            <person name="Bosak S."/>
            <person name="Kellis M."/>
            <person name="Volff J.-N."/>
            <person name="Guigo R."/>
            <person name="Zody M.C."/>
            <person name="Mesirov J."/>
            <person name="Lindblad-Toh K."/>
            <person name="Birren B."/>
            <person name="Nusbaum C."/>
            <person name="Kahn D."/>
            <person name="Robinson-Rechavi M."/>
            <person name="Laudet V."/>
            <person name="Schachter V."/>
            <person name="Quetier F."/>
            <person name="Saurin W."/>
            <person name="Scarpelli C."/>
            <person name="Wincker P."/>
            <person name="Lander E.S."/>
            <person name="Weissenbach J."/>
            <person name="Roest Crollius H."/>
        </authorList>
    </citation>
    <scope>NUCLEOTIDE SEQUENCE [LARGE SCALE GENOMIC DNA]</scope>
</reference>
<dbReference type="HOGENOM" id="CLU_016910_1_1_1"/>
<dbReference type="AlphaFoldDB" id="H3C0H4"/>
<name>H3C0H4_TETNG</name>
<dbReference type="GO" id="GO:0031966">
    <property type="term" value="C:mitochondrial membrane"/>
    <property type="evidence" value="ECO:0007669"/>
    <property type="project" value="TreeGrafter"/>
</dbReference>
<dbReference type="GO" id="GO:0019432">
    <property type="term" value="P:triglyceride biosynthetic process"/>
    <property type="evidence" value="ECO:0007669"/>
    <property type="project" value="TreeGrafter"/>
</dbReference>
<dbReference type="OMA" id="QEYTTNA"/>
<dbReference type="Pfam" id="PF19277">
    <property type="entry name" value="GPAT_C"/>
    <property type="match status" value="1"/>
</dbReference>
<proteinExistence type="predicted"/>
<dbReference type="GO" id="GO:0006072">
    <property type="term" value="P:glycerol-3-phosphate metabolic process"/>
    <property type="evidence" value="ECO:0007669"/>
    <property type="project" value="TreeGrafter"/>
</dbReference>
<dbReference type="STRING" id="99883.ENSTNIP00000001740"/>
<dbReference type="InParanoid" id="H3C0H4"/>
<reference evidence="2" key="2">
    <citation type="submission" date="2025-08" db="UniProtKB">
        <authorList>
            <consortium name="Ensembl"/>
        </authorList>
    </citation>
    <scope>IDENTIFICATION</scope>
</reference>
<keyword evidence="3" id="KW-1185">Reference proteome</keyword>
<dbReference type="InterPro" id="IPR022284">
    <property type="entry name" value="GPAT/DHAPAT"/>
</dbReference>
<evidence type="ECO:0000259" key="1">
    <source>
        <dbReference type="Pfam" id="PF19277"/>
    </source>
</evidence>
<dbReference type="GO" id="GO:0008654">
    <property type="term" value="P:phospholipid biosynthetic process"/>
    <property type="evidence" value="ECO:0007669"/>
    <property type="project" value="TreeGrafter"/>
</dbReference>
<organism evidence="2 3">
    <name type="scientific">Tetraodon nigroviridis</name>
    <name type="common">Spotted green pufferfish</name>
    <name type="synonym">Chelonodon nigroviridis</name>
    <dbReference type="NCBI Taxonomy" id="99883"/>
    <lineage>
        <taxon>Eukaryota</taxon>
        <taxon>Metazoa</taxon>
        <taxon>Chordata</taxon>
        <taxon>Craniata</taxon>
        <taxon>Vertebrata</taxon>
        <taxon>Euteleostomi</taxon>
        <taxon>Actinopterygii</taxon>
        <taxon>Neopterygii</taxon>
        <taxon>Teleostei</taxon>
        <taxon>Neoteleostei</taxon>
        <taxon>Acanthomorphata</taxon>
        <taxon>Eupercaria</taxon>
        <taxon>Tetraodontiformes</taxon>
        <taxon>Tetradontoidea</taxon>
        <taxon>Tetraodontidae</taxon>
        <taxon>Tetraodon</taxon>
    </lineage>
</organism>
<dbReference type="Proteomes" id="UP000007303">
    <property type="component" value="Unassembled WGS sequence"/>
</dbReference>
<dbReference type="Ensembl" id="ENSTNIT00000003327.1">
    <property type="protein sequence ID" value="ENSTNIP00000001740.1"/>
    <property type="gene ID" value="ENSTNIG00000000970.1"/>
</dbReference>
<dbReference type="PANTHER" id="PTHR12563">
    <property type="entry name" value="GLYCEROL-3-PHOSPHATE ACYLTRANSFERASE"/>
    <property type="match status" value="1"/>
</dbReference>
<dbReference type="GO" id="GO:0034587">
    <property type="term" value="P:piRNA processing"/>
    <property type="evidence" value="ECO:0007669"/>
    <property type="project" value="TreeGrafter"/>
</dbReference>
<dbReference type="PANTHER" id="PTHR12563:SF15">
    <property type="entry name" value="GLYCEROL-3-PHOSPHATE ACYLTRANSFERASE 2, MITOCHONDRIAL"/>
    <property type="match status" value="1"/>
</dbReference>
<dbReference type="GO" id="GO:0004366">
    <property type="term" value="F:glycerol-3-phosphate O-acyltransferase activity"/>
    <property type="evidence" value="ECO:0007669"/>
    <property type="project" value="TreeGrafter"/>
</dbReference>
<dbReference type="GO" id="GO:0006631">
    <property type="term" value="P:fatty acid metabolic process"/>
    <property type="evidence" value="ECO:0007669"/>
    <property type="project" value="TreeGrafter"/>
</dbReference>
<feature type="domain" description="GPAT/DHAPAT C-terminal" evidence="1">
    <location>
        <begin position="338"/>
        <end position="746"/>
    </location>
</feature>